<accession>A0ACB9F3G3</accession>
<evidence type="ECO:0000313" key="2">
    <source>
        <dbReference type="Proteomes" id="UP001055811"/>
    </source>
</evidence>
<evidence type="ECO:0000313" key="1">
    <source>
        <dbReference type="EMBL" id="KAI3765878.1"/>
    </source>
</evidence>
<reference evidence="1 2" key="2">
    <citation type="journal article" date="2022" name="Mol. Ecol. Resour.">
        <title>The genomes of chicory, endive, great burdock and yacon provide insights into Asteraceae paleo-polyploidization history and plant inulin production.</title>
        <authorList>
            <person name="Fan W."/>
            <person name="Wang S."/>
            <person name="Wang H."/>
            <person name="Wang A."/>
            <person name="Jiang F."/>
            <person name="Liu H."/>
            <person name="Zhao H."/>
            <person name="Xu D."/>
            <person name="Zhang Y."/>
        </authorList>
    </citation>
    <scope>NUCLEOTIDE SEQUENCE [LARGE SCALE GENOMIC DNA]</scope>
    <source>
        <strain evidence="2">cv. Punajuju</strain>
        <tissue evidence="1">Leaves</tissue>
    </source>
</reference>
<organism evidence="1 2">
    <name type="scientific">Cichorium intybus</name>
    <name type="common">Chicory</name>
    <dbReference type="NCBI Taxonomy" id="13427"/>
    <lineage>
        <taxon>Eukaryota</taxon>
        <taxon>Viridiplantae</taxon>
        <taxon>Streptophyta</taxon>
        <taxon>Embryophyta</taxon>
        <taxon>Tracheophyta</taxon>
        <taxon>Spermatophyta</taxon>
        <taxon>Magnoliopsida</taxon>
        <taxon>eudicotyledons</taxon>
        <taxon>Gunneridae</taxon>
        <taxon>Pentapetalae</taxon>
        <taxon>asterids</taxon>
        <taxon>campanulids</taxon>
        <taxon>Asterales</taxon>
        <taxon>Asteraceae</taxon>
        <taxon>Cichorioideae</taxon>
        <taxon>Cichorieae</taxon>
        <taxon>Cichoriinae</taxon>
        <taxon>Cichorium</taxon>
    </lineage>
</organism>
<reference evidence="2" key="1">
    <citation type="journal article" date="2022" name="Mol. Ecol. Resour.">
        <title>The genomes of chicory, endive, great burdock and yacon provide insights into Asteraceae palaeo-polyploidization history and plant inulin production.</title>
        <authorList>
            <person name="Fan W."/>
            <person name="Wang S."/>
            <person name="Wang H."/>
            <person name="Wang A."/>
            <person name="Jiang F."/>
            <person name="Liu H."/>
            <person name="Zhao H."/>
            <person name="Xu D."/>
            <person name="Zhang Y."/>
        </authorList>
    </citation>
    <scope>NUCLEOTIDE SEQUENCE [LARGE SCALE GENOMIC DNA]</scope>
    <source>
        <strain evidence="2">cv. Punajuju</strain>
    </source>
</reference>
<gene>
    <name evidence="1" type="ORF">L2E82_15924</name>
</gene>
<keyword evidence="2" id="KW-1185">Reference proteome</keyword>
<comment type="caution">
    <text evidence="1">The sequence shown here is derived from an EMBL/GenBank/DDBJ whole genome shotgun (WGS) entry which is preliminary data.</text>
</comment>
<dbReference type="EMBL" id="CM042011">
    <property type="protein sequence ID" value="KAI3765878.1"/>
    <property type="molecule type" value="Genomic_DNA"/>
</dbReference>
<sequence>MILCFFFSLFVKIQKIDEYICFSLHYSLPSSPARLCLLRLDSASPLASTTRLQTTVNTTVNTSDMLFLTFDFDFLALLVLEFLASLPELHFFGSSS</sequence>
<proteinExistence type="predicted"/>
<name>A0ACB9F3G3_CICIN</name>
<dbReference type="Proteomes" id="UP001055811">
    <property type="component" value="Linkage Group LG03"/>
</dbReference>
<protein>
    <submittedName>
        <fullName evidence="1">Uncharacterized protein</fullName>
    </submittedName>
</protein>